<dbReference type="Pfam" id="PF01979">
    <property type="entry name" value="Amidohydro_1"/>
    <property type="match status" value="1"/>
</dbReference>
<reference evidence="2" key="2">
    <citation type="journal article" date="2023" name="Proc. Natl. Acad. Sci. U.S.A.">
        <title>A global phylogenomic analysis of the shiitake genus Lentinula.</title>
        <authorList>
            <person name="Sierra-Patev S."/>
            <person name="Min B."/>
            <person name="Naranjo-Ortiz M."/>
            <person name="Looney B."/>
            <person name="Konkel Z."/>
            <person name="Slot J.C."/>
            <person name="Sakamoto Y."/>
            <person name="Steenwyk J.L."/>
            <person name="Rokas A."/>
            <person name="Carro J."/>
            <person name="Camarero S."/>
            <person name="Ferreira P."/>
            <person name="Molpeceres G."/>
            <person name="Ruiz-Duenas F.J."/>
            <person name="Serrano A."/>
            <person name="Henrissat B."/>
            <person name="Drula E."/>
            <person name="Hughes K.W."/>
            <person name="Mata J.L."/>
            <person name="Ishikawa N.K."/>
            <person name="Vargas-Isla R."/>
            <person name="Ushijima S."/>
            <person name="Smith C.A."/>
            <person name="Donoghue J."/>
            <person name="Ahrendt S."/>
            <person name="Andreopoulos W."/>
            <person name="He G."/>
            <person name="LaButti K."/>
            <person name="Lipzen A."/>
            <person name="Ng V."/>
            <person name="Riley R."/>
            <person name="Sandor L."/>
            <person name="Barry K."/>
            <person name="Martinez A.T."/>
            <person name="Xiao Y."/>
            <person name="Gibbons J.G."/>
            <person name="Terashima K."/>
            <person name="Grigoriev I.V."/>
            <person name="Hibbett D."/>
        </authorList>
    </citation>
    <scope>NUCLEOTIDE SEQUENCE</scope>
    <source>
        <strain evidence="2">Sp2 HRB7682 ss15</strain>
    </source>
</reference>
<sequence length="456" mass="48439">MAAKALYPGALTETRPSLLPKLAIKPWMPGPPRSITLINVLVVDPASGSLLGFDENELKHTVTMNNGKFDEIRPTHEGDRNLVEKEEVVVVDLNGAYICPGLIDCHVHVTAVAGVKTMSELMRVSAQEVHLRTTYNLKEMLQRGFTIVRDTGGATKVLANAIEEGLIVGPRLFQCGKALSQTGTGHGDFAPALSGGHELGCCGGGDVGLFARVADGVPAVLSAVRGELKSGADFIKIMVGGGVASETDAIETVQFTAEEIRAITTTCKQMGGKLSTAHAYTVESIRHAIENGVQMSANGIYLTPTLCCYSIMTRPPFEDFLPPSGQVKNAEVMKQGLKALKTASDAGVTICYGSDLLTSMQALQTEEFTVRATVLPSPDILRHATTNAAKMLDRTSLLGTISPGAYADLLILNANPLEDVTVLDRPENHLIAVIKGGRVVVTSGVKELEALEGLKR</sequence>
<accession>A0A9W9B1K0</accession>
<dbReference type="Gene3D" id="2.30.40.10">
    <property type="entry name" value="Urease, subunit C, domain 1"/>
    <property type="match status" value="1"/>
</dbReference>
<dbReference type="SUPFAM" id="SSF51556">
    <property type="entry name" value="Metallo-dependent hydrolases"/>
    <property type="match status" value="1"/>
</dbReference>
<evidence type="ECO:0000259" key="1">
    <source>
        <dbReference type="Pfam" id="PF01979"/>
    </source>
</evidence>
<evidence type="ECO:0000313" key="3">
    <source>
        <dbReference type="Proteomes" id="UP001150238"/>
    </source>
</evidence>
<dbReference type="InterPro" id="IPR032466">
    <property type="entry name" value="Metal_Hydrolase"/>
</dbReference>
<gene>
    <name evidence="2" type="ORF">C8J55DRAFT_553711</name>
</gene>
<reference evidence="2" key="1">
    <citation type="submission" date="2022-08" db="EMBL/GenBank/DDBJ databases">
        <authorList>
            <consortium name="DOE Joint Genome Institute"/>
            <person name="Min B."/>
            <person name="Riley R."/>
            <person name="Sierra-Patev S."/>
            <person name="Naranjo-Ortiz M."/>
            <person name="Looney B."/>
            <person name="Konkel Z."/>
            <person name="Slot J.C."/>
            <person name="Sakamoto Y."/>
            <person name="Steenwyk J.L."/>
            <person name="Rokas A."/>
            <person name="Carro J."/>
            <person name="Camarero S."/>
            <person name="Ferreira P."/>
            <person name="Molpeceres G."/>
            <person name="Ruiz-Duenas F.J."/>
            <person name="Serrano A."/>
            <person name="Henrissat B."/>
            <person name="Drula E."/>
            <person name="Hughes K.W."/>
            <person name="Mata J.L."/>
            <person name="Ishikawa N.K."/>
            <person name="Vargas-Isla R."/>
            <person name="Ushijima S."/>
            <person name="Smith C.A."/>
            <person name="Ahrendt S."/>
            <person name="Andreopoulos W."/>
            <person name="He G."/>
            <person name="Labutti K."/>
            <person name="Lipzen A."/>
            <person name="Ng V."/>
            <person name="Sandor L."/>
            <person name="Barry K."/>
            <person name="Martinez A.T."/>
            <person name="Xiao Y."/>
            <person name="Gibbons J.G."/>
            <person name="Terashima K."/>
            <person name="Hibbett D.S."/>
            <person name="Grigoriev I.V."/>
        </authorList>
    </citation>
    <scope>NUCLEOTIDE SEQUENCE</scope>
    <source>
        <strain evidence="2">Sp2 HRB7682 ss15</strain>
    </source>
</reference>
<comment type="caution">
    <text evidence="2">The sequence shown here is derived from an EMBL/GenBank/DDBJ whole genome shotgun (WGS) entry which is preliminary data.</text>
</comment>
<protein>
    <recommendedName>
        <fullName evidence="1">Amidohydrolase-related domain-containing protein</fullName>
    </recommendedName>
</protein>
<dbReference type="Proteomes" id="UP001150238">
    <property type="component" value="Unassembled WGS sequence"/>
</dbReference>
<dbReference type="EMBL" id="JANVFS010000001">
    <property type="protein sequence ID" value="KAJ4495964.1"/>
    <property type="molecule type" value="Genomic_DNA"/>
</dbReference>
<dbReference type="SUPFAM" id="SSF51338">
    <property type="entry name" value="Composite domain of metallo-dependent hydrolases"/>
    <property type="match status" value="2"/>
</dbReference>
<dbReference type="InterPro" id="IPR057744">
    <property type="entry name" value="OTAase-like"/>
</dbReference>
<name>A0A9W9B1K0_9AGAR</name>
<dbReference type="InterPro" id="IPR011059">
    <property type="entry name" value="Metal-dep_hydrolase_composite"/>
</dbReference>
<evidence type="ECO:0000313" key="2">
    <source>
        <dbReference type="EMBL" id="KAJ4495964.1"/>
    </source>
</evidence>
<organism evidence="2 3">
    <name type="scientific">Lentinula lateritia</name>
    <dbReference type="NCBI Taxonomy" id="40482"/>
    <lineage>
        <taxon>Eukaryota</taxon>
        <taxon>Fungi</taxon>
        <taxon>Dikarya</taxon>
        <taxon>Basidiomycota</taxon>
        <taxon>Agaricomycotina</taxon>
        <taxon>Agaricomycetes</taxon>
        <taxon>Agaricomycetidae</taxon>
        <taxon>Agaricales</taxon>
        <taxon>Marasmiineae</taxon>
        <taxon>Omphalotaceae</taxon>
        <taxon>Lentinula</taxon>
    </lineage>
</organism>
<dbReference type="Gene3D" id="3.20.20.140">
    <property type="entry name" value="Metal-dependent hydrolases"/>
    <property type="match status" value="1"/>
</dbReference>
<dbReference type="AlphaFoldDB" id="A0A9W9B1K0"/>
<dbReference type="InterPro" id="IPR051781">
    <property type="entry name" value="Metallo-dep_Hydrolase"/>
</dbReference>
<dbReference type="GO" id="GO:0016810">
    <property type="term" value="F:hydrolase activity, acting on carbon-nitrogen (but not peptide) bonds"/>
    <property type="evidence" value="ECO:0007669"/>
    <property type="project" value="InterPro"/>
</dbReference>
<dbReference type="InterPro" id="IPR006680">
    <property type="entry name" value="Amidohydro-rel"/>
</dbReference>
<feature type="domain" description="Amidohydrolase-related" evidence="1">
    <location>
        <begin position="97"/>
        <end position="439"/>
    </location>
</feature>
<dbReference type="PANTHER" id="PTHR43135">
    <property type="entry name" value="ALPHA-D-RIBOSE 1-METHYLPHOSPHONATE 5-TRIPHOSPHATE DIPHOSPHATASE"/>
    <property type="match status" value="1"/>
</dbReference>
<dbReference type="CDD" id="cd01299">
    <property type="entry name" value="Met_dep_hydrolase_A"/>
    <property type="match status" value="1"/>
</dbReference>
<dbReference type="PANTHER" id="PTHR43135:SF3">
    <property type="entry name" value="ALPHA-D-RIBOSE 1-METHYLPHOSPHONATE 5-TRIPHOSPHATE DIPHOSPHATASE"/>
    <property type="match status" value="1"/>
</dbReference>
<proteinExistence type="predicted"/>